<reference evidence="3" key="1">
    <citation type="journal article" date="2020" name="Stud. Mycol.">
        <title>101 Dothideomycetes genomes: a test case for predicting lifestyles and emergence of pathogens.</title>
        <authorList>
            <person name="Haridas S."/>
            <person name="Albert R."/>
            <person name="Binder M."/>
            <person name="Bloem J."/>
            <person name="Labutti K."/>
            <person name="Salamov A."/>
            <person name="Andreopoulos B."/>
            <person name="Baker S."/>
            <person name="Barry K."/>
            <person name="Bills G."/>
            <person name="Bluhm B."/>
            <person name="Cannon C."/>
            <person name="Castanera R."/>
            <person name="Culley D."/>
            <person name="Daum C."/>
            <person name="Ezra D."/>
            <person name="Gonzalez J."/>
            <person name="Henrissat B."/>
            <person name="Kuo A."/>
            <person name="Liang C."/>
            <person name="Lipzen A."/>
            <person name="Lutzoni F."/>
            <person name="Magnuson J."/>
            <person name="Mondo S."/>
            <person name="Nolan M."/>
            <person name="Ohm R."/>
            <person name="Pangilinan J."/>
            <person name="Park H.-J."/>
            <person name="Ramirez L."/>
            <person name="Alfaro M."/>
            <person name="Sun H."/>
            <person name="Tritt A."/>
            <person name="Yoshinaga Y."/>
            <person name="Zwiers L.-H."/>
            <person name="Turgeon B."/>
            <person name="Goodwin S."/>
            <person name="Spatafora J."/>
            <person name="Crous P."/>
            <person name="Grigoriev I."/>
        </authorList>
    </citation>
    <scope>NUCLEOTIDE SEQUENCE</scope>
    <source>
        <strain evidence="3">CBS 121739</strain>
    </source>
</reference>
<sequence length="230" mass="25275">MMNTSYFRIAQLVLTGLTLVFAIAVLGTSAHTLSVFNKQHEFNPWWAPLWSDHFDVNGTKMLLGSAVVVMLLNAVYLVISFLPNFNLATRPTFRAFITLCTVLPSAFLTISAVALAHVLNHNSPDVDTIQTWTCKFGARDDSVSVKAPSDISNAAFPKLCTESKFALYTTLVIFLLQGITVALTVVGWIAEQLAKRKQTKDAEWQDASSVEMAAPQFPRTSGPIPQPPPY</sequence>
<proteinExistence type="predicted"/>
<feature type="transmembrane region" description="Helical" evidence="2">
    <location>
        <begin position="165"/>
        <end position="190"/>
    </location>
</feature>
<organism evidence="3 4">
    <name type="scientific">Pseudovirgaria hyperparasitica</name>
    <dbReference type="NCBI Taxonomy" id="470096"/>
    <lineage>
        <taxon>Eukaryota</taxon>
        <taxon>Fungi</taxon>
        <taxon>Dikarya</taxon>
        <taxon>Ascomycota</taxon>
        <taxon>Pezizomycotina</taxon>
        <taxon>Dothideomycetes</taxon>
        <taxon>Dothideomycetes incertae sedis</taxon>
        <taxon>Acrospermales</taxon>
        <taxon>Acrospermaceae</taxon>
        <taxon>Pseudovirgaria</taxon>
    </lineage>
</organism>
<name>A0A6A6W5F6_9PEZI</name>
<evidence type="ECO:0000313" key="3">
    <source>
        <dbReference type="EMBL" id="KAF2757186.1"/>
    </source>
</evidence>
<dbReference type="GeneID" id="54486647"/>
<dbReference type="RefSeq" id="XP_033599637.1">
    <property type="nucleotide sequence ID" value="XM_033745593.1"/>
</dbReference>
<feature type="transmembrane region" description="Helical" evidence="2">
    <location>
        <begin position="95"/>
        <end position="119"/>
    </location>
</feature>
<protein>
    <recommendedName>
        <fullName evidence="5">MARVEL domain-containing protein</fullName>
    </recommendedName>
</protein>
<keyword evidence="4" id="KW-1185">Reference proteome</keyword>
<dbReference type="OrthoDB" id="3890746at2759"/>
<keyword evidence="2" id="KW-1133">Transmembrane helix</keyword>
<evidence type="ECO:0000256" key="1">
    <source>
        <dbReference type="SAM" id="MobiDB-lite"/>
    </source>
</evidence>
<accession>A0A6A6W5F6</accession>
<evidence type="ECO:0000313" key="4">
    <source>
        <dbReference type="Proteomes" id="UP000799437"/>
    </source>
</evidence>
<gene>
    <name evidence="3" type="ORF">EJ05DRAFT_487153</name>
</gene>
<feature type="region of interest" description="Disordered" evidence="1">
    <location>
        <begin position="200"/>
        <end position="230"/>
    </location>
</feature>
<dbReference type="PANTHER" id="PTHR42069:SF1">
    <property type="entry name" value="MARVEL DOMAIN-CONTAINING PROTEIN"/>
    <property type="match status" value="1"/>
</dbReference>
<evidence type="ECO:0000256" key="2">
    <source>
        <dbReference type="SAM" id="Phobius"/>
    </source>
</evidence>
<feature type="transmembrane region" description="Helical" evidence="2">
    <location>
        <begin position="61"/>
        <end position="83"/>
    </location>
</feature>
<dbReference type="EMBL" id="ML996574">
    <property type="protein sequence ID" value="KAF2757186.1"/>
    <property type="molecule type" value="Genomic_DNA"/>
</dbReference>
<dbReference type="Proteomes" id="UP000799437">
    <property type="component" value="Unassembled WGS sequence"/>
</dbReference>
<dbReference type="PANTHER" id="PTHR42069">
    <property type="entry name" value="HYPHAL ANASTAMOSIS-8 PROTEIN"/>
    <property type="match status" value="1"/>
</dbReference>
<dbReference type="AlphaFoldDB" id="A0A6A6W5F6"/>
<keyword evidence="2" id="KW-0812">Transmembrane</keyword>
<keyword evidence="2" id="KW-0472">Membrane</keyword>
<evidence type="ECO:0008006" key="5">
    <source>
        <dbReference type="Google" id="ProtNLM"/>
    </source>
</evidence>